<keyword evidence="5 8" id="KW-0067">ATP-binding</keyword>
<feature type="domain" description="CobB/CobQ-like glutamine amidotransferase" evidence="10">
    <location>
        <begin position="252"/>
        <end position="437"/>
    </location>
</feature>
<evidence type="ECO:0000259" key="10">
    <source>
        <dbReference type="Pfam" id="PF07685"/>
    </source>
</evidence>
<evidence type="ECO:0000256" key="5">
    <source>
        <dbReference type="ARBA" id="ARBA00022840"/>
    </source>
</evidence>
<dbReference type="HAMAP" id="MF_00027">
    <property type="entry name" value="CobB_CbiA"/>
    <property type="match status" value="1"/>
</dbReference>
<dbReference type="NCBIfam" id="TIGR00379">
    <property type="entry name" value="cobB"/>
    <property type="match status" value="1"/>
</dbReference>
<dbReference type="GeneID" id="15393629"/>
<sequence length="457" mass="51652">MDIPRIVIAGIKSKVGKTMISIGLMRALTNRGYKVQPFKVGPDFIDPGFHNIATGRKSRNIDSFMMDSYSIIETFERNCKGADIAIIEGKTGLFDSHDAIDERGSTAHIAKILRSPVILVADVERMSRTAAAMIYGYKEFDKYVNIEGVILNRIGNPRHLKRVVLAVEKLSGVRVIGAIPRENIDMPYRHLGLIPAHERQEYEMLFDRLADIVEKNVDVDRIIEISCNAESLEDVKPNPLFIPAEKRVGVAGVIQDKPFSFYYEDNLDALSARGIELKYIDSLNDKKLPEIDFLYIGGGFPEVFVEELEKNDSLRKDIYEFCDDNNPVYAECGGLMYLGESIITDGEYEMVGFLTFKTEMNRKFHALGYTVCEVAKDTFAFDRGDQIKGHEFHYSRVIPSRKLDFAFKVLRGKGINGEFDGVIKKSTLACYQHLNVLSYPKFVFKIASAIKTKNTVF</sequence>
<dbReference type="GO" id="GO:0009236">
    <property type="term" value="P:cobalamin biosynthetic process"/>
    <property type="evidence" value="ECO:0007669"/>
    <property type="project" value="UniProtKB-UniRule"/>
</dbReference>
<dbReference type="EC" id="6.3.5.11" evidence="8"/>
<dbReference type="PANTHER" id="PTHR43873">
    <property type="entry name" value="COBYRINATE A,C-DIAMIDE SYNTHASE"/>
    <property type="match status" value="1"/>
</dbReference>
<dbReference type="HOGENOM" id="CLU_022752_2_0_2"/>
<dbReference type="PANTHER" id="PTHR43873:SF1">
    <property type="entry name" value="COBYRINATE A,C-DIAMIDE SYNTHASE"/>
    <property type="match status" value="1"/>
</dbReference>
<dbReference type="Gene3D" id="3.40.50.300">
    <property type="entry name" value="P-loop containing nucleotide triphosphate hydrolases"/>
    <property type="match status" value="2"/>
</dbReference>
<comment type="domain">
    <text evidence="8">Comprises of two domains. The C-terminal domain contains the binding site for glutamine and catalyzes the hydrolysis of this substrate to glutamate and ammonia. The N-terminal domain is anticipated to bind ATP and cobyrinate and catalyzes the ultimate synthesis of the diamide product. The ammonia produced via the glutaminase domain is probably translocated to the adjacent domain via a molecular tunnel, where it reacts with an activated intermediate.</text>
</comment>
<dbReference type="Pfam" id="PF01656">
    <property type="entry name" value="CbiA"/>
    <property type="match status" value="1"/>
</dbReference>
<evidence type="ECO:0000313" key="12">
    <source>
        <dbReference type="Proteomes" id="UP000013307"/>
    </source>
</evidence>
<keyword evidence="6 8" id="KW-0460">Magnesium</keyword>
<comment type="miscellaneous">
    <text evidence="8">The a and c carboxylates of cobyrinate are activated for nucleophilic attack via formation of a phosphorylated intermediate by ATP. CbiA catalyzes first the amidation of the c-carboxylate, and then that of the a-carboxylate.</text>
</comment>
<dbReference type="KEGG" id="ast:Asulf_01995"/>
<dbReference type="SUPFAM" id="SSF52317">
    <property type="entry name" value="Class I glutamine amidotransferase-like"/>
    <property type="match status" value="1"/>
</dbReference>
<dbReference type="InterPro" id="IPR011698">
    <property type="entry name" value="GATase_3"/>
</dbReference>
<dbReference type="SUPFAM" id="SSF52540">
    <property type="entry name" value="P-loop containing nucleoside triphosphate hydrolases"/>
    <property type="match status" value="1"/>
</dbReference>
<protein>
    <recommendedName>
        <fullName evidence="8">Cobyrinate a,c-diamide synthase</fullName>
        <ecNumber evidence="8">6.3.5.11</ecNumber>
    </recommendedName>
    <alternativeName>
        <fullName evidence="8">Cobyrinic acid a,c-diamide synthetase</fullName>
    </alternativeName>
</protein>
<feature type="domain" description="CobQ/CobB/MinD/ParA nucleotide binding" evidence="9">
    <location>
        <begin position="6"/>
        <end position="183"/>
    </location>
</feature>
<dbReference type="InterPro" id="IPR002586">
    <property type="entry name" value="CobQ/CobB/MinD/ParA_Nub-bd_dom"/>
</dbReference>
<feature type="site" description="Increases nucleophilicity of active site Cys" evidence="8">
    <location>
        <position position="433"/>
    </location>
</feature>
<dbReference type="AlphaFoldDB" id="N0BNQ5"/>
<keyword evidence="12" id="KW-1185">Reference proteome</keyword>
<evidence type="ECO:0000256" key="8">
    <source>
        <dbReference type="HAMAP-Rule" id="MF_00027"/>
    </source>
</evidence>
<comment type="catalytic activity">
    <reaction evidence="8">
        <text>cob(II)yrinate + 2 L-glutamine + 2 ATP + 2 H2O = cob(II)yrinate a,c diamide + 2 L-glutamate + 2 ADP + 2 phosphate + 2 H(+)</text>
        <dbReference type="Rhea" id="RHEA:26289"/>
        <dbReference type="ChEBI" id="CHEBI:15377"/>
        <dbReference type="ChEBI" id="CHEBI:15378"/>
        <dbReference type="ChEBI" id="CHEBI:29985"/>
        <dbReference type="ChEBI" id="CHEBI:30616"/>
        <dbReference type="ChEBI" id="CHEBI:43474"/>
        <dbReference type="ChEBI" id="CHEBI:58359"/>
        <dbReference type="ChEBI" id="CHEBI:58537"/>
        <dbReference type="ChEBI" id="CHEBI:58894"/>
        <dbReference type="ChEBI" id="CHEBI:456216"/>
        <dbReference type="EC" id="6.3.5.11"/>
    </reaction>
</comment>
<dbReference type="Pfam" id="PF07685">
    <property type="entry name" value="GATase_3"/>
    <property type="match status" value="1"/>
</dbReference>
<evidence type="ECO:0000256" key="1">
    <source>
        <dbReference type="ARBA" id="ARBA00001946"/>
    </source>
</evidence>
<dbReference type="NCBIfam" id="NF002204">
    <property type="entry name" value="PRK01077.1"/>
    <property type="match status" value="1"/>
</dbReference>
<evidence type="ECO:0000313" key="11">
    <source>
        <dbReference type="EMBL" id="AGK61960.1"/>
    </source>
</evidence>
<dbReference type="OrthoDB" id="8896at2157"/>
<evidence type="ECO:0000256" key="2">
    <source>
        <dbReference type="ARBA" id="ARBA00022573"/>
    </source>
</evidence>
<evidence type="ECO:0000256" key="6">
    <source>
        <dbReference type="ARBA" id="ARBA00022842"/>
    </source>
</evidence>
<evidence type="ECO:0000259" key="9">
    <source>
        <dbReference type="Pfam" id="PF01656"/>
    </source>
</evidence>
<name>N0BNQ5_9EURY</name>
<dbReference type="eggNOG" id="arCOG00106">
    <property type="taxonomic scope" value="Archaea"/>
</dbReference>
<dbReference type="CDD" id="cd03130">
    <property type="entry name" value="GATase1_CobB"/>
    <property type="match status" value="1"/>
</dbReference>
<dbReference type="InterPro" id="IPR029062">
    <property type="entry name" value="Class_I_gatase-like"/>
</dbReference>
<dbReference type="STRING" id="387631.Asulf_01995"/>
<feature type="active site" description="Nucleophile" evidence="8">
    <location>
        <position position="332"/>
    </location>
</feature>
<gene>
    <name evidence="8" type="primary">cbiA</name>
    <name evidence="11" type="ORF">Asulf_01995</name>
</gene>
<dbReference type="PROSITE" id="PS51274">
    <property type="entry name" value="GATASE_COBBQ"/>
    <property type="match status" value="1"/>
</dbReference>
<keyword evidence="4 8" id="KW-0547">Nucleotide-binding</keyword>
<keyword evidence="2 8" id="KW-0169">Cobalamin biosynthesis</keyword>
<dbReference type="Proteomes" id="UP000013307">
    <property type="component" value="Chromosome"/>
</dbReference>
<accession>N0BNQ5</accession>
<keyword evidence="3 8" id="KW-0436">Ligase</keyword>
<dbReference type="CDD" id="cd05388">
    <property type="entry name" value="CobB_N"/>
    <property type="match status" value="1"/>
</dbReference>
<comment type="similarity">
    <text evidence="8">Belongs to the CobB/CbiA family.</text>
</comment>
<evidence type="ECO:0000256" key="3">
    <source>
        <dbReference type="ARBA" id="ARBA00022598"/>
    </source>
</evidence>
<keyword evidence="7 8" id="KW-0315">Glutamine amidotransferase</keyword>
<proteinExistence type="inferred from homology"/>
<comment type="pathway">
    <text evidence="8">Cofactor biosynthesis; adenosylcobalamin biosynthesis; cob(II)yrinate a,c-diamide from sirohydrochlorin (anaerobic route): step 10/10.</text>
</comment>
<comment type="function">
    <text evidence="8">Catalyzes the ATP-dependent amidation of the two carboxylate groups at positions a and c of cobyrinate, using either L-glutamine or ammonia as the nitrogen source.</text>
</comment>
<evidence type="ECO:0000256" key="7">
    <source>
        <dbReference type="ARBA" id="ARBA00022962"/>
    </source>
</evidence>
<evidence type="ECO:0000256" key="4">
    <source>
        <dbReference type="ARBA" id="ARBA00022741"/>
    </source>
</evidence>
<reference evidence="11 12" key="1">
    <citation type="journal article" date="2013" name="Genome Announc.">
        <title>Complete Genome Sequence of the Thermophilic and Facultatively Chemolithoautotrophic Sulfate Reducer Archaeoglobus sulfaticallidus Strain PM70-1T.</title>
        <authorList>
            <person name="Stokke R."/>
            <person name="Hocking W.P."/>
            <person name="Steinsbu B.O."/>
            <person name="Steen I.H."/>
        </authorList>
    </citation>
    <scope>NUCLEOTIDE SEQUENCE [LARGE SCALE GENOMIC DNA]</scope>
    <source>
        <strain evidence="11">PM70-1</strain>
    </source>
</reference>
<organism evidence="11 12">
    <name type="scientific">Archaeoglobus sulfaticallidus PM70-1</name>
    <dbReference type="NCBI Taxonomy" id="387631"/>
    <lineage>
        <taxon>Archaea</taxon>
        <taxon>Methanobacteriati</taxon>
        <taxon>Methanobacteriota</taxon>
        <taxon>Archaeoglobi</taxon>
        <taxon>Archaeoglobales</taxon>
        <taxon>Archaeoglobaceae</taxon>
        <taxon>Archaeoglobus</taxon>
    </lineage>
</organism>
<dbReference type="RefSeq" id="WP_015591556.1">
    <property type="nucleotide sequence ID" value="NC_021169.1"/>
</dbReference>
<dbReference type="InterPro" id="IPR004484">
    <property type="entry name" value="CbiA/CobB_synth"/>
</dbReference>
<dbReference type="GO" id="GO:0042242">
    <property type="term" value="F:cobyrinic acid a,c-diamide synthase activity"/>
    <property type="evidence" value="ECO:0007669"/>
    <property type="project" value="UniProtKB-UniRule"/>
</dbReference>
<dbReference type="Gene3D" id="3.40.50.880">
    <property type="match status" value="1"/>
</dbReference>
<dbReference type="GO" id="GO:0005524">
    <property type="term" value="F:ATP binding"/>
    <property type="evidence" value="ECO:0007669"/>
    <property type="project" value="UniProtKB-UniRule"/>
</dbReference>
<dbReference type="EMBL" id="CP005290">
    <property type="protein sequence ID" value="AGK61960.1"/>
    <property type="molecule type" value="Genomic_DNA"/>
</dbReference>
<dbReference type="InterPro" id="IPR027417">
    <property type="entry name" value="P-loop_NTPase"/>
</dbReference>
<comment type="cofactor">
    <cofactor evidence="1 8">
        <name>Mg(2+)</name>
        <dbReference type="ChEBI" id="CHEBI:18420"/>
    </cofactor>
</comment>
<dbReference type="UniPathway" id="UPA00148">
    <property type="reaction ID" value="UER00231"/>
</dbReference>